<evidence type="ECO:0000256" key="2">
    <source>
        <dbReference type="ARBA" id="ARBA00009819"/>
    </source>
</evidence>
<dbReference type="GO" id="GO:0070069">
    <property type="term" value="C:cytochrome complex"/>
    <property type="evidence" value="ECO:0007669"/>
    <property type="project" value="UniProtKB-UniRule"/>
</dbReference>
<feature type="region of interest" description="Disordered" evidence="13">
    <location>
        <begin position="439"/>
        <end position="463"/>
    </location>
</feature>
<dbReference type="Proteomes" id="UP000553948">
    <property type="component" value="Unassembled WGS sequence"/>
</dbReference>
<feature type="transmembrane region" description="Helical" evidence="12">
    <location>
        <begin position="127"/>
        <end position="147"/>
    </location>
</feature>
<dbReference type="PIRSF" id="PIRSF006446">
    <property type="entry name" value="Cyt_quinol_oxidase_1"/>
    <property type="match status" value="1"/>
</dbReference>
<evidence type="ECO:0000313" key="14">
    <source>
        <dbReference type="EMBL" id="MBA6118873.1"/>
    </source>
</evidence>
<evidence type="ECO:0000256" key="1">
    <source>
        <dbReference type="ARBA" id="ARBA00004651"/>
    </source>
</evidence>
<feature type="transmembrane region" description="Helical" evidence="12">
    <location>
        <begin position="97"/>
        <end position="120"/>
    </location>
</feature>
<name>A0A7W2QLC3_PSEPU</name>
<evidence type="ECO:0000256" key="11">
    <source>
        <dbReference type="ARBA" id="ARBA00023136"/>
    </source>
</evidence>
<keyword evidence="4 12" id="KW-1003">Cell membrane</keyword>
<dbReference type="GO" id="GO:0016682">
    <property type="term" value="F:oxidoreductase activity, acting on diphenols and related substances as donors, oxygen as acceptor"/>
    <property type="evidence" value="ECO:0007669"/>
    <property type="project" value="TreeGrafter"/>
</dbReference>
<dbReference type="GO" id="GO:0019646">
    <property type="term" value="P:aerobic electron transport chain"/>
    <property type="evidence" value="ECO:0007669"/>
    <property type="project" value="InterPro"/>
</dbReference>
<dbReference type="GO" id="GO:0005886">
    <property type="term" value="C:plasma membrane"/>
    <property type="evidence" value="ECO:0007669"/>
    <property type="project" value="UniProtKB-SubCell"/>
</dbReference>
<keyword evidence="5 12" id="KW-0349">Heme</keyword>
<dbReference type="GO" id="GO:0020037">
    <property type="term" value="F:heme binding"/>
    <property type="evidence" value="ECO:0007669"/>
    <property type="project" value="TreeGrafter"/>
</dbReference>
<keyword evidence="10 12" id="KW-0408">Iron</keyword>
<dbReference type="GO" id="GO:0009055">
    <property type="term" value="F:electron transfer activity"/>
    <property type="evidence" value="ECO:0007669"/>
    <property type="project" value="UniProtKB-UniRule"/>
</dbReference>
<evidence type="ECO:0000256" key="12">
    <source>
        <dbReference type="PIRNR" id="PIRNR006446"/>
    </source>
</evidence>
<dbReference type="EMBL" id="JACGDG010000028">
    <property type="protein sequence ID" value="MBA6118873.1"/>
    <property type="molecule type" value="Genomic_DNA"/>
</dbReference>
<evidence type="ECO:0000256" key="10">
    <source>
        <dbReference type="ARBA" id="ARBA00023004"/>
    </source>
</evidence>
<dbReference type="GO" id="GO:0046872">
    <property type="term" value="F:metal ion binding"/>
    <property type="evidence" value="ECO:0007669"/>
    <property type="project" value="UniProtKB-UniRule"/>
</dbReference>
<evidence type="ECO:0000256" key="13">
    <source>
        <dbReference type="SAM" id="MobiDB-lite"/>
    </source>
</evidence>
<feature type="transmembrane region" description="Helical" evidence="12">
    <location>
        <begin position="220"/>
        <end position="237"/>
    </location>
</feature>
<evidence type="ECO:0000313" key="16">
    <source>
        <dbReference type="Proteomes" id="UP000553948"/>
    </source>
</evidence>
<comment type="subcellular location">
    <subcellularLocation>
        <location evidence="12">Cell inner membrane</location>
    </subcellularLocation>
    <subcellularLocation>
        <location evidence="1">Cell membrane</location>
        <topology evidence="1">Multi-pass membrane protein</topology>
    </subcellularLocation>
</comment>
<feature type="transmembrane region" description="Helical" evidence="12">
    <location>
        <begin position="187"/>
        <end position="208"/>
    </location>
</feature>
<evidence type="ECO:0000256" key="8">
    <source>
        <dbReference type="ARBA" id="ARBA00022982"/>
    </source>
</evidence>
<dbReference type="Pfam" id="PF01654">
    <property type="entry name" value="Cyt_bd_oxida_I"/>
    <property type="match status" value="1"/>
</dbReference>
<evidence type="ECO:0000256" key="3">
    <source>
        <dbReference type="ARBA" id="ARBA00022448"/>
    </source>
</evidence>
<comment type="similarity">
    <text evidence="2 12">Belongs to the cytochrome ubiquinol oxidase subunit 1 family.</text>
</comment>
<keyword evidence="8 12" id="KW-0249">Electron transport</keyword>
<dbReference type="InterPro" id="IPR002585">
    <property type="entry name" value="Cyt-d_ubiquinol_oxidase_su_1"/>
</dbReference>
<proteinExistence type="inferred from homology"/>
<protein>
    <submittedName>
        <fullName evidence="14">Cytochrome ubiquinol oxidase subunit I</fullName>
    </submittedName>
</protein>
<feature type="transmembrane region" description="Helical" evidence="12">
    <location>
        <begin position="12"/>
        <end position="35"/>
    </location>
</feature>
<feature type="transmembrane region" description="Helical" evidence="12">
    <location>
        <begin position="321"/>
        <end position="346"/>
    </location>
</feature>
<evidence type="ECO:0000256" key="5">
    <source>
        <dbReference type="ARBA" id="ARBA00022617"/>
    </source>
</evidence>
<keyword evidence="3 12" id="KW-0813">Transport</keyword>
<keyword evidence="7 12" id="KW-0479">Metal-binding</keyword>
<gene>
    <name evidence="14" type="ORF">H4C47_24475</name>
    <name evidence="15" type="ORF">M8C81_13545</name>
</gene>
<keyword evidence="6 12" id="KW-0812">Transmembrane</keyword>
<reference evidence="14 16" key="1">
    <citation type="submission" date="2020-07" db="EMBL/GenBank/DDBJ databases">
        <title>Diversity of carbapenemase encoding genes among Pseudomonas putida group clinical isolates in a tertiary Brazilian hospital.</title>
        <authorList>
            <person name="Alberto-Lei F."/>
            <person name="Nodari C.S."/>
            <person name="Streling A.P."/>
            <person name="Paulino J.T."/>
            <person name="Bessa-Neto F.O."/>
            <person name="Cayo R."/>
            <person name="Gales A.C."/>
        </authorList>
    </citation>
    <scope>NUCLEOTIDE SEQUENCE [LARGE SCALE GENOMIC DNA]</scope>
    <source>
        <strain evidence="14 16">12464</strain>
    </source>
</reference>
<evidence type="ECO:0000256" key="9">
    <source>
        <dbReference type="ARBA" id="ARBA00022989"/>
    </source>
</evidence>
<organism evidence="14 16">
    <name type="scientific">Pseudomonas putida</name>
    <name type="common">Arthrobacter siderocapsulatus</name>
    <dbReference type="NCBI Taxonomy" id="303"/>
    <lineage>
        <taxon>Bacteria</taxon>
        <taxon>Pseudomonadati</taxon>
        <taxon>Pseudomonadota</taxon>
        <taxon>Gammaproteobacteria</taxon>
        <taxon>Pseudomonadales</taxon>
        <taxon>Pseudomonadaceae</taxon>
        <taxon>Pseudomonas</taxon>
    </lineage>
</organism>
<keyword evidence="9 12" id="KW-1133">Transmembrane helix</keyword>
<evidence type="ECO:0000313" key="15">
    <source>
        <dbReference type="EMBL" id="MCO1621622.1"/>
    </source>
</evidence>
<reference evidence="15" key="2">
    <citation type="submission" date="2022-05" db="EMBL/GenBank/DDBJ databases">
        <authorList>
            <person name="Yi M."/>
        </authorList>
    </citation>
    <scope>NUCLEOTIDE SEQUENCE</scope>
    <source>
        <strain evidence="15">DS2</strain>
    </source>
</reference>
<comment type="caution">
    <text evidence="14">The sequence shown here is derived from an EMBL/GenBank/DDBJ whole genome shotgun (WGS) entry which is preliminary data.</text>
</comment>
<sequence>MSNLSALDLARLQFAFTVSFHIIFPAITIGLASFLAVLEGCWLKTGHSVYKDLYKFWSKIFAVNFGMGVVSGLVMAYEFGTNWARFSDFAGSVTGPLLTYEVLTAFFLEAGFLGVMLFGWGRVGRKLHFFATVMVAIGTLISMFWILSSNSWMQTPQGIEIVDGRVMPLDWFKIIFNPSFPYRLAHMALAAFLSTAFFVSASAAWHLLRGRNTPQIRKMLSMGMWMILVATPVQVVVGDAHGLNTLEHQPAKIAAIEGHWENKPGEATPLVLFGLPDMAAETTRYSFEVPYLGSLILTHSLDKQIPALKSFAKEDRPNSTIIFWSFRVMAGLGMLMLACALLALVLRRNGALYRNRAFLWFALLMGPSGLIALLAGWFTTEVGRQPWVVYGMLRTTEAASNHSAVQMSITLAAFVVIYFSVFTVGIGYMMRLVRKGPTAHEELPSPDQPESLATARRPLSVAD</sequence>
<feature type="transmembrane region" description="Helical" evidence="12">
    <location>
        <begin position="358"/>
        <end position="378"/>
    </location>
</feature>
<dbReference type="RefSeq" id="WP_016974640.1">
    <property type="nucleotide sequence ID" value="NZ_JACGDG010000028.1"/>
</dbReference>
<evidence type="ECO:0000256" key="4">
    <source>
        <dbReference type="ARBA" id="ARBA00022475"/>
    </source>
</evidence>
<evidence type="ECO:0000256" key="7">
    <source>
        <dbReference type="ARBA" id="ARBA00022723"/>
    </source>
</evidence>
<dbReference type="PANTHER" id="PTHR30365">
    <property type="entry name" value="CYTOCHROME D UBIQUINOL OXIDASE"/>
    <property type="match status" value="1"/>
</dbReference>
<keyword evidence="11 12" id="KW-0472">Membrane</keyword>
<feature type="transmembrane region" description="Helical" evidence="12">
    <location>
        <begin position="409"/>
        <end position="430"/>
    </location>
</feature>
<dbReference type="Proteomes" id="UP001202943">
    <property type="component" value="Unassembled WGS sequence"/>
</dbReference>
<feature type="transmembrane region" description="Helical" evidence="12">
    <location>
        <begin position="56"/>
        <end position="77"/>
    </location>
</feature>
<reference evidence="15" key="3">
    <citation type="submission" date="2023-08" db="EMBL/GenBank/DDBJ databases">
        <title>Isolation, Identification, Denitrification Characteristics of A Highly Efficient Aerobic Denitrifying Bacterial Strain DS2.</title>
        <authorList>
            <person name="Wang H."/>
        </authorList>
    </citation>
    <scope>NUCLEOTIDE SEQUENCE</scope>
    <source>
        <strain evidence="15">DS2</strain>
    </source>
</reference>
<dbReference type="AlphaFoldDB" id="A0A7W2QLC3"/>
<accession>A0A7W2QLC3</accession>
<evidence type="ECO:0000256" key="6">
    <source>
        <dbReference type="ARBA" id="ARBA00022692"/>
    </source>
</evidence>
<dbReference type="PANTHER" id="PTHR30365:SF14">
    <property type="entry name" value="CYTOCHROME BD MENAQUINOL OXIDASE SUBUNIT I-RELATED"/>
    <property type="match status" value="1"/>
</dbReference>
<dbReference type="EMBL" id="JAMHFX010000171">
    <property type="protein sequence ID" value="MCO1621622.1"/>
    <property type="molecule type" value="Genomic_DNA"/>
</dbReference>